<gene>
    <name evidence="3" type="ORF">Tci_252534</name>
</gene>
<keyword evidence="1" id="KW-0175">Coiled coil</keyword>
<organism evidence="3">
    <name type="scientific">Tanacetum cinerariifolium</name>
    <name type="common">Dalmatian daisy</name>
    <name type="synonym">Chrysanthemum cinerariifolium</name>
    <dbReference type="NCBI Taxonomy" id="118510"/>
    <lineage>
        <taxon>Eukaryota</taxon>
        <taxon>Viridiplantae</taxon>
        <taxon>Streptophyta</taxon>
        <taxon>Embryophyta</taxon>
        <taxon>Tracheophyta</taxon>
        <taxon>Spermatophyta</taxon>
        <taxon>Magnoliopsida</taxon>
        <taxon>eudicotyledons</taxon>
        <taxon>Gunneridae</taxon>
        <taxon>Pentapetalae</taxon>
        <taxon>asterids</taxon>
        <taxon>campanulids</taxon>
        <taxon>Asterales</taxon>
        <taxon>Asteraceae</taxon>
        <taxon>Asteroideae</taxon>
        <taxon>Anthemideae</taxon>
        <taxon>Anthemidinae</taxon>
        <taxon>Tanacetum</taxon>
    </lineage>
</organism>
<sequence>MFDEYFNPPPSVVSLVCVVAAPRPADPTGLPSSTSINQVAPSANLAMIIKLKWIFKVKQDEFVGVLKNKARVIAKGNQEEWINFEETFTPVIRIKAIRIFIANATNKNMTIYQMDVKMAFLNDKLCEVVYVSQPEGFLDPDNPTYVYTLKKFIYQDSNLLSAKLTTFVVMCKAYGCEPSANLFRGFFNLCRAEMDFRNSIYIEDDKDLTFFPKDPSPRFSNGRLDVLELKDANACHLKILAITPLAWKNHLDNYIDLELLDLHDRCYARQDVVDNLQERARDAECEGLRVKCEATMTDFENPIVVALKEKTSSLSTKAKEHKLSLNRLEAIEVSLQKEVEELKQDRREVVSKVVPYAVMELVHSDDMGSLVGKLVSSAIVYRRCRAFEQVASMKESFDLSKVEGYRSSYKKDHTQASNNLATATFPWLDEFMADPSAPIKAFLLKKPQTL</sequence>
<dbReference type="EMBL" id="BKCJ010074808">
    <property type="protein sequence ID" value="GEW80558.1"/>
    <property type="molecule type" value="Genomic_DNA"/>
</dbReference>
<proteinExistence type="predicted"/>
<comment type="caution">
    <text evidence="3">The sequence shown here is derived from an EMBL/GenBank/DDBJ whole genome shotgun (WGS) entry which is preliminary data.</text>
</comment>
<protein>
    <submittedName>
        <fullName evidence="3">Retrovirus-related Pol polyprotein from transposon TNT 1-94</fullName>
    </submittedName>
</protein>
<accession>A0A699GYF6</accession>
<feature type="coiled-coil region" evidence="1">
    <location>
        <begin position="325"/>
        <end position="352"/>
    </location>
</feature>
<feature type="domain" description="Reverse transcriptase Ty1/copia-type" evidence="2">
    <location>
        <begin position="49"/>
        <end position="155"/>
    </location>
</feature>
<dbReference type="InterPro" id="IPR013103">
    <property type="entry name" value="RVT_2"/>
</dbReference>
<dbReference type="AlphaFoldDB" id="A0A699GYF6"/>
<reference evidence="3" key="1">
    <citation type="journal article" date="2019" name="Sci. Rep.">
        <title>Draft genome of Tanacetum cinerariifolium, the natural source of mosquito coil.</title>
        <authorList>
            <person name="Yamashiro T."/>
            <person name="Shiraishi A."/>
            <person name="Satake H."/>
            <person name="Nakayama K."/>
        </authorList>
    </citation>
    <scope>NUCLEOTIDE SEQUENCE</scope>
</reference>
<evidence type="ECO:0000313" key="3">
    <source>
        <dbReference type="EMBL" id="GEW80558.1"/>
    </source>
</evidence>
<dbReference type="Pfam" id="PF07727">
    <property type="entry name" value="RVT_2"/>
    <property type="match status" value="1"/>
</dbReference>
<evidence type="ECO:0000259" key="2">
    <source>
        <dbReference type="Pfam" id="PF07727"/>
    </source>
</evidence>
<name>A0A699GYF6_TANCI</name>
<evidence type="ECO:0000256" key="1">
    <source>
        <dbReference type="SAM" id="Coils"/>
    </source>
</evidence>